<organism evidence="1 2">
    <name type="scientific">Anaerobacterium chartisolvens</name>
    <dbReference type="NCBI Taxonomy" id="1297424"/>
    <lineage>
        <taxon>Bacteria</taxon>
        <taxon>Bacillati</taxon>
        <taxon>Bacillota</taxon>
        <taxon>Clostridia</taxon>
        <taxon>Eubacteriales</taxon>
        <taxon>Oscillospiraceae</taxon>
        <taxon>Anaerobacterium</taxon>
    </lineage>
</organism>
<dbReference type="AlphaFoldDB" id="A0A369B750"/>
<keyword evidence="2" id="KW-1185">Reference proteome</keyword>
<reference evidence="1 2" key="1">
    <citation type="submission" date="2018-07" db="EMBL/GenBank/DDBJ databases">
        <title>Genomic Encyclopedia of Type Strains, Phase IV (KMG-IV): sequencing the most valuable type-strain genomes for metagenomic binning, comparative biology and taxonomic classification.</title>
        <authorList>
            <person name="Goeker M."/>
        </authorList>
    </citation>
    <scope>NUCLEOTIDE SEQUENCE [LARGE SCALE GENOMIC DNA]</scope>
    <source>
        <strain evidence="1 2">DSM 27016</strain>
    </source>
</reference>
<proteinExistence type="predicted"/>
<sequence length="49" mass="5721">MHLILLAFFGLFLFMVIMYLVVKAAVNNSEQLKEIKVMLMKAQNNRYGE</sequence>
<dbReference type="RefSeq" id="WP_170138086.1">
    <property type="nucleotide sequence ID" value="NZ_QPJT01000008.1"/>
</dbReference>
<accession>A0A369B750</accession>
<protein>
    <submittedName>
        <fullName evidence="1">Uncharacterized protein</fullName>
    </submittedName>
</protein>
<dbReference type="Proteomes" id="UP000253034">
    <property type="component" value="Unassembled WGS sequence"/>
</dbReference>
<dbReference type="EMBL" id="QPJT01000008">
    <property type="protein sequence ID" value="RCX17145.1"/>
    <property type="molecule type" value="Genomic_DNA"/>
</dbReference>
<evidence type="ECO:0000313" key="1">
    <source>
        <dbReference type="EMBL" id="RCX17145.1"/>
    </source>
</evidence>
<name>A0A369B750_9FIRM</name>
<evidence type="ECO:0000313" key="2">
    <source>
        <dbReference type="Proteomes" id="UP000253034"/>
    </source>
</evidence>
<comment type="caution">
    <text evidence="1">The sequence shown here is derived from an EMBL/GenBank/DDBJ whole genome shotgun (WGS) entry which is preliminary data.</text>
</comment>
<gene>
    <name evidence="1" type="ORF">DFR58_10838</name>
</gene>